<dbReference type="GO" id="GO:0003677">
    <property type="term" value="F:DNA binding"/>
    <property type="evidence" value="ECO:0007669"/>
    <property type="project" value="InterPro"/>
</dbReference>
<organism evidence="8 9">
    <name type="scientific">Candidatus Aphodenecus pullistercoris</name>
    <dbReference type="NCBI Taxonomy" id="2840669"/>
    <lineage>
        <taxon>Bacteria</taxon>
        <taxon>Pseudomonadati</taxon>
        <taxon>Spirochaetota</taxon>
        <taxon>Spirochaetia</taxon>
        <taxon>Spirochaetales</taxon>
        <taxon>Candidatus Aphodenecus</taxon>
    </lineage>
</organism>
<protein>
    <recommendedName>
        <fullName evidence="6">Copper-sensing transcriptional repressor CsoR</fullName>
    </recommendedName>
    <alternativeName>
        <fullName evidence="7">Copper-sensitive operon repressor</fullName>
    </alternativeName>
</protein>
<dbReference type="InterPro" id="IPR038390">
    <property type="entry name" value="Metal_Tscrpt_repr_sf"/>
</dbReference>
<dbReference type="GO" id="GO:0045892">
    <property type="term" value="P:negative regulation of DNA-templated transcription"/>
    <property type="evidence" value="ECO:0007669"/>
    <property type="project" value="UniProtKB-ARBA"/>
</dbReference>
<comment type="caution">
    <text evidence="8">The sequence shown here is derived from an EMBL/GenBank/DDBJ whole genome shotgun (WGS) entry which is preliminary data.</text>
</comment>
<keyword evidence="5" id="KW-0479">Metal-binding</keyword>
<reference evidence="8" key="1">
    <citation type="submission" date="2020-10" db="EMBL/GenBank/DDBJ databases">
        <authorList>
            <person name="Gilroy R."/>
        </authorList>
    </citation>
    <scope>NUCLEOTIDE SEQUENCE</scope>
    <source>
        <strain evidence="8">11167</strain>
    </source>
</reference>
<evidence type="ECO:0000256" key="1">
    <source>
        <dbReference type="ARBA" id="ARBA00004496"/>
    </source>
</evidence>
<evidence type="ECO:0000256" key="6">
    <source>
        <dbReference type="ARBA" id="ARBA00039938"/>
    </source>
</evidence>
<comment type="subcellular location">
    <subcellularLocation>
        <location evidence="1">Cytoplasm</location>
    </subcellularLocation>
</comment>
<dbReference type="GO" id="GO:0005737">
    <property type="term" value="C:cytoplasm"/>
    <property type="evidence" value="ECO:0007669"/>
    <property type="project" value="UniProtKB-SubCell"/>
</dbReference>
<proteinExistence type="inferred from homology"/>
<evidence type="ECO:0000256" key="7">
    <source>
        <dbReference type="ARBA" id="ARBA00041544"/>
    </source>
</evidence>
<reference evidence="8" key="2">
    <citation type="journal article" date="2021" name="PeerJ">
        <title>Extensive microbial diversity within the chicken gut microbiome revealed by metagenomics and culture.</title>
        <authorList>
            <person name="Gilroy R."/>
            <person name="Ravi A."/>
            <person name="Getino M."/>
            <person name="Pursley I."/>
            <person name="Horton D.L."/>
            <person name="Alikhan N.F."/>
            <person name="Baker D."/>
            <person name="Gharbi K."/>
            <person name="Hall N."/>
            <person name="Watson M."/>
            <person name="Adriaenssens E.M."/>
            <person name="Foster-Nyarko E."/>
            <person name="Jarju S."/>
            <person name="Secka A."/>
            <person name="Antonio M."/>
            <person name="Oren A."/>
            <person name="Chaudhuri R.R."/>
            <person name="La Ragione R."/>
            <person name="Hildebrand F."/>
            <person name="Pallen M.J."/>
        </authorList>
    </citation>
    <scope>NUCLEOTIDE SEQUENCE</scope>
    <source>
        <strain evidence="8">11167</strain>
    </source>
</reference>
<evidence type="ECO:0000256" key="4">
    <source>
        <dbReference type="ARBA" id="ARBA00022490"/>
    </source>
</evidence>
<dbReference type="GO" id="GO:0046872">
    <property type="term" value="F:metal ion binding"/>
    <property type="evidence" value="ECO:0007669"/>
    <property type="project" value="UniProtKB-KW"/>
</dbReference>
<dbReference type="Proteomes" id="UP000823633">
    <property type="component" value="Unassembled WGS sequence"/>
</dbReference>
<evidence type="ECO:0000256" key="3">
    <source>
        <dbReference type="ARBA" id="ARBA00011738"/>
    </source>
</evidence>
<keyword evidence="4" id="KW-0963">Cytoplasm</keyword>
<comment type="similarity">
    <text evidence="2">Belongs to the FrmR/RcnR family.</text>
</comment>
<name>A0A9D9E6T7_9SPIR</name>
<comment type="subunit">
    <text evidence="3">Homodimer.</text>
</comment>
<dbReference type="InterPro" id="IPR003735">
    <property type="entry name" value="Metal_Tscrpt_repr"/>
</dbReference>
<evidence type="ECO:0000313" key="8">
    <source>
        <dbReference type="EMBL" id="MBO8442266.1"/>
    </source>
</evidence>
<dbReference type="Pfam" id="PF02583">
    <property type="entry name" value="Trns_repr_metal"/>
    <property type="match status" value="1"/>
</dbReference>
<dbReference type="Gene3D" id="1.20.58.1000">
    <property type="entry name" value="Metal-sensitive repressor, helix protomer"/>
    <property type="match status" value="1"/>
</dbReference>
<dbReference type="PANTHER" id="PTHR33677:SF4">
    <property type="entry name" value="COPPER-SENSING TRANSCRIPTIONAL REPRESSOR CSOR"/>
    <property type="match status" value="1"/>
</dbReference>
<evidence type="ECO:0000256" key="5">
    <source>
        <dbReference type="ARBA" id="ARBA00022723"/>
    </source>
</evidence>
<evidence type="ECO:0000256" key="2">
    <source>
        <dbReference type="ARBA" id="ARBA00005260"/>
    </source>
</evidence>
<accession>A0A9D9E6T7</accession>
<evidence type="ECO:0000313" key="9">
    <source>
        <dbReference type="Proteomes" id="UP000823633"/>
    </source>
</evidence>
<dbReference type="EMBL" id="JADIMU010000005">
    <property type="protein sequence ID" value="MBO8442266.1"/>
    <property type="molecule type" value="Genomic_DNA"/>
</dbReference>
<dbReference type="CDD" id="cd10159">
    <property type="entry name" value="CsoR-like_DUF156_2"/>
    <property type="match status" value="1"/>
</dbReference>
<gene>
    <name evidence="8" type="ORF">IAC42_00685</name>
</gene>
<dbReference type="AlphaFoldDB" id="A0A9D9E6T7"/>
<sequence>MMADKDKVTRQLKIARGQLDGILKMVEEDRYCVDISTQILATVAILKRTNQEILHAHIRGCVREGLHTDKPNEKLEEALSLLDKMVQ</sequence>
<dbReference type="PANTHER" id="PTHR33677">
    <property type="entry name" value="TRANSCRIPTIONAL REPRESSOR FRMR-RELATED"/>
    <property type="match status" value="1"/>
</dbReference>